<dbReference type="PANTHER" id="PTHR32212:SF467">
    <property type="entry name" value="LEUCINE-RICH REPEAT DOMAIN SUPERFAMILY, F-BOX-LIKE DOMAIN SUPERFAMILY"/>
    <property type="match status" value="1"/>
</dbReference>
<dbReference type="Pfam" id="PF23622">
    <property type="entry name" value="LRR_At1g61320_AtMIF1"/>
    <property type="match status" value="2"/>
</dbReference>
<dbReference type="EMBL" id="NBSK02000007">
    <property type="protein sequence ID" value="KAJ0196815.1"/>
    <property type="molecule type" value="Genomic_DNA"/>
</dbReference>
<dbReference type="SUPFAM" id="SSF52047">
    <property type="entry name" value="RNI-like"/>
    <property type="match status" value="2"/>
</dbReference>
<dbReference type="InterPro" id="IPR055357">
    <property type="entry name" value="LRR_At1g61320_AtMIF1"/>
</dbReference>
<dbReference type="SMART" id="SM00256">
    <property type="entry name" value="FBOX"/>
    <property type="match status" value="2"/>
</dbReference>
<feature type="domain" description="F-box" evidence="1">
    <location>
        <begin position="355"/>
        <end position="397"/>
    </location>
</feature>
<dbReference type="InterPro" id="IPR055411">
    <property type="entry name" value="LRR_FXL15/At3g58940/PEG3-like"/>
</dbReference>
<dbReference type="InterPro" id="IPR032675">
    <property type="entry name" value="LRR_dom_sf"/>
</dbReference>
<comment type="caution">
    <text evidence="2">The sequence shown here is derived from an EMBL/GenBank/DDBJ whole genome shotgun (WGS) entry which is preliminary data.</text>
</comment>
<name>A0A9R1V1W6_LACSA</name>
<dbReference type="InterPro" id="IPR053781">
    <property type="entry name" value="F-box_AtFBL13-like"/>
</dbReference>
<organism evidence="2 3">
    <name type="scientific">Lactuca sativa</name>
    <name type="common">Garden lettuce</name>
    <dbReference type="NCBI Taxonomy" id="4236"/>
    <lineage>
        <taxon>Eukaryota</taxon>
        <taxon>Viridiplantae</taxon>
        <taxon>Streptophyta</taxon>
        <taxon>Embryophyta</taxon>
        <taxon>Tracheophyta</taxon>
        <taxon>Spermatophyta</taxon>
        <taxon>Magnoliopsida</taxon>
        <taxon>eudicotyledons</taxon>
        <taxon>Gunneridae</taxon>
        <taxon>Pentapetalae</taxon>
        <taxon>asterids</taxon>
        <taxon>campanulids</taxon>
        <taxon>Asterales</taxon>
        <taxon>Asteraceae</taxon>
        <taxon>Cichorioideae</taxon>
        <taxon>Cichorieae</taxon>
        <taxon>Lactucinae</taxon>
        <taxon>Lactuca</taxon>
    </lineage>
</organism>
<proteinExistence type="predicted"/>
<evidence type="ECO:0000313" key="2">
    <source>
        <dbReference type="EMBL" id="KAJ0196815.1"/>
    </source>
</evidence>
<keyword evidence="3" id="KW-1185">Reference proteome</keyword>
<reference evidence="2 3" key="1">
    <citation type="journal article" date="2017" name="Nat. Commun.">
        <title>Genome assembly with in vitro proximity ligation data and whole-genome triplication in lettuce.</title>
        <authorList>
            <person name="Reyes-Chin-Wo S."/>
            <person name="Wang Z."/>
            <person name="Yang X."/>
            <person name="Kozik A."/>
            <person name="Arikit S."/>
            <person name="Song C."/>
            <person name="Xia L."/>
            <person name="Froenicke L."/>
            <person name="Lavelle D.O."/>
            <person name="Truco M.J."/>
            <person name="Xia R."/>
            <person name="Zhu S."/>
            <person name="Xu C."/>
            <person name="Xu H."/>
            <person name="Xu X."/>
            <person name="Cox K."/>
            <person name="Korf I."/>
            <person name="Meyers B.C."/>
            <person name="Michelmore R.W."/>
        </authorList>
    </citation>
    <scope>NUCLEOTIDE SEQUENCE [LARGE SCALE GENOMIC DNA]</scope>
    <source>
        <strain evidence="3">cv. Salinas</strain>
        <tissue evidence="2">Seedlings</tissue>
    </source>
</reference>
<dbReference type="Pfam" id="PF00646">
    <property type="entry name" value="F-box"/>
    <property type="match status" value="2"/>
</dbReference>
<dbReference type="Pfam" id="PF24758">
    <property type="entry name" value="LRR_At5g56370"/>
    <property type="match status" value="1"/>
</dbReference>
<sequence>MGKQRGLCRRRQIQGMMDGISALSDCLLLEILSRLPSTKDAIRTGTLSKRWEHLWTWVPTLIFSTTNRPPTQRLQNSKSRVEFALLVDKTITQCHQIKLKKFKVHTYYDTRIESQFNNWIRYVISCKVKEQELNLEFWGRETEFLLNEFIFINSRFTYLRLTRCKLNPSGAISWENLRSLCISGVNVDEDLIVNIVSVSPLLETLVFEYCRWLNITSESESEAGDIIRKCVPTSLSLTQCRQLKLLKKFKLYADYDIQFQSQLNNLILYAIRCNNNNNIKKLNSIFSKLKRVKQNFRMYRINIRKLGFPRFFMGKRNEALLQMSEEVQNQPKIADKRTKLQEIMEKEDDDRVSELPDCLLIEILSRLPSTKYAIRTGTLSKRWEHLWTWVPTLMFCLPPPQRLKNPNSRDEFALLVDKTLTQCRQLKLKKFEVHILNDIRFESLFNNWIRYAISCNVEELNLNIWRMKDEPEFLLDQFVFMNSCFTDLRLRGCKLNPTGAISWENLRSLCISRVNVDEELVVNIVSGSPLLETLVLEMCRWPYITSSEFGSEADDIIGISGPTSLSLTQCRQLKQLKKFKVSTNYGIQFQPQLNNCILYAIRCNVKELHLRFCNNIYDDEFMLDQIVFTSSCFTELSVGGFMLNPVGAISWKSLRSLCISEYQSLDEDLIENILSGTPVLETLELNRCYGYRLLSITSKSVKNLVIFGYEVPYGESEANIIEINAPNILSLTMGGLNFLCKPLLLNVSSLVKAHLDYSCTKPEHLQTPPNEVEEEVLKRCIMNLRHVKELQLGLLCSKVLFCLEAKGFVSPSNTPIAKKIPKLHASPTIYKSDVTEFPNCPSNNRVLLLAGNDLLAPSRICKKVSGGVAVSSWSMEMNGRKWSLFGMVMGLCQC</sequence>
<evidence type="ECO:0000313" key="3">
    <source>
        <dbReference type="Proteomes" id="UP000235145"/>
    </source>
</evidence>
<dbReference type="PANTHER" id="PTHR32212">
    <property type="entry name" value="CYCLIN-LIKE F-BOX"/>
    <property type="match status" value="1"/>
</dbReference>
<feature type="domain" description="F-box" evidence="1">
    <location>
        <begin position="23"/>
        <end position="64"/>
    </location>
</feature>
<dbReference type="CDD" id="cd22160">
    <property type="entry name" value="F-box_AtFBL13-like"/>
    <property type="match status" value="2"/>
</dbReference>
<dbReference type="Gene3D" id="3.80.10.10">
    <property type="entry name" value="Ribonuclease Inhibitor"/>
    <property type="match status" value="2"/>
</dbReference>
<protein>
    <recommendedName>
        <fullName evidence="1">F-box domain-containing protein</fullName>
    </recommendedName>
</protein>
<accession>A0A9R1V1W6</accession>
<dbReference type="AlphaFoldDB" id="A0A9R1V1W6"/>
<dbReference type="SUPFAM" id="SSF81383">
    <property type="entry name" value="F-box domain"/>
    <property type="match status" value="2"/>
</dbReference>
<evidence type="ECO:0000259" key="1">
    <source>
        <dbReference type="SMART" id="SM00256"/>
    </source>
</evidence>
<dbReference type="Proteomes" id="UP000235145">
    <property type="component" value="Unassembled WGS sequence"/>
</dbReference>
<dbReference type="InterPro" id="IPR036047">
    <property type="entry name" value="F-box-like_dom_sf"/>
</dbReference>
<gene>
    <name evidence="2" type="ORF">LSAT_V11C700347100</name>
</gene>
<dbReference type="InterPro" id="IPR001810">
    <property type="entry name" value="F-box_dom"/>
</dbReference>